<evidence type="ECO:0000313" key="3">
    <source>
        <dbReference type="Proteomes" id="UP001447188"/>
    </source>
</evidence>
<gene>
    <name evidence="2" type="ORF">Q9L58_010640</name>
</gene>
<comment type="caution">
    <text evidence="2">The sequence shown here is derived from an EMBL/GenBank/DDBJ whole genome shotgun (WGS) entry which is preliminary data.</text>
</comment>
<proteinExistence type="predicted"/>
<name>A0ABR3G3I0_9PEZI</name>
<feature type="region of interest" description="Disordered" evidence="1">
    <location>
        <begin position="1"/>
        <end position="26"/>
    </location>
</feature>
<protein>
    <recommendedName>
        <fullName evidence="4">Retrotransposon gag domain-containing protein</fullName>
    </recommendedName>
</protein>
<evidence type="ECO:0000313" key="2">
    <source>
        <dbReference type="EMBL" id="KAL0630512.1"/>
    </source>
</evidence>
<keyword evidence="3" id="KW-1185">Reference proteome</keyword>
<evidence type="ECO:0000256" key="1">
    <source>
        <dbReference type="SAM" id="MobiDB-lite"/>
    </source>
</evidence>
<sequence>MPALGASPPPPPPQSEGDFGRMNQREARIIFQHVQRDEEREAPPPRVAAPYRIKVPSTPPKKYVNGRKQNKNRMECVRGERVHPEYAFWNNFVIHLKKTFATEEEIREEKQLMRELKYTNIAKYLRECQSLNLTIGRSGEDWREEVELLLPRKINSLVGRSGKFATDEEWVEEVLRVCLLEQTMDRQDKLCNTGFAATNATAKQYEKGSAPSRRKAVTNR</sequence>
<reference evidence="2 3" key="1">
    <citation type="submission" date="2024-02" db="EMBL/GenBank/DDBJ databases">
        <title>Discinaceae phylogenomics.</title>
        <authorList>
            <person name="Dirks A.C."/>
            <person name="James T.Y."/>
        </authorList>
    </citation>
    <scope>NUCLEOTIDE SEQUENCE [LARGE SCALE GENOMIC DNA]</scope>
    <source>
        <strain evidence="2 3">ACD0624</strain>
    </source>
</reference>
<dbReference type="Proteomes" id="UP001447188">
    <property type="component" value="Unassembled WGS sequence"/>
</dbReference>
<accession>A0ABR3G3I0</accession>
<dbReference type="EMBL" id="JBBBZM010000571">
    <property type="protein sequence ID" value="KAL0630512.1"/>
    <property type="molecule type" value="Genomic_DNA"/>
</dbReference>
<evidence type="ECO:0008006" key="4">
    <source>
        <dbReference type="Google" id="ProtNLM"/>
    </source>
</evidence>
<organism evidence="2 3">
    <name type="scientific">Discina gigas</name>
    <dbReference type="NCBI Taxonomy" id="1032678"/>
    <lineage>
        <taxon>Eukaryota</taxon>
        <taxon>Fungi</taxon>
        <taxon>Dikarya</taxon>
        <taxon>Ascomycota</taxon>
        <taxon>Pezizomycotina</taxon>
        <taxon>Pezizomycetes</taxon>
        <taxon>Pezizales</taxon>
        <taxon>Discinaceae</taxon>
        <taxon>Discina</taxon>
    </lineage>
</organism>